<feature type="domain" description="DNA polymerase III beta sliding clamp C-terminal" evidence="12">
    <location>
        <begin position="252"/>
        <end position="356"/>
    </location>
</feature>
<dbReference type="RefSeq" id="WP_345562684.1">
    <property type="nucleotide sequence ID" value="NZ_BAABDQ010000006.1"/>
</dbReference>
<gene>
    <name evidence="13" type="primary">dnaN_3</name>
    <name evidence="13" type="ORF">GCM10022419_033490</name>
</gene>
<dbReference type="PANTHER" id="PTHR30478:SF0">
    <property type="entry name" value="BETA SLIDING CLAMP"/>
    <property type="match status" value="1"/>
</dbReference>
<feature type="domain" description="DNA polymerase III beta sliding clamp central" evidence="11">
    <location>
        <begin position="128"/>
        <end position="238"/>
    </location>
</feature>
<dbReference type="PANTHER" id="PTHR30478">
    <property type="entry name" value="DNA POLYMERASE III SUBUNIT BETA"/>
    <property type="match status" value="1"/>
</dbReference>
<dbReference type="InterPro" id="IPR022634">
    <property type="entry name" value="DNA_polIII_beta_N"/>
</dbReference>
<evidence type="ECO:0000259" key="10">
    <source>
        <dbReference type="Pfam" id="PF00712"/>
    </source>
</evidence>
<dbReference type="Pfam" id="PF02767">
    <property type="entry name" value="DNA_pol3_beta_2"/>
    <property type="match status" value="1"/>
</dbReference>
<dbReference type="Pfam" id="PF00712">
    <property type="entry name" value="DNA_pol3_beta"/>
    <property type="match status" value="1"/>
</dbReference>
<evidence type="ECO:0000313" key="13">
    <source>
        <dbReference type="EMBL" id="GAA3550552.1"/>
    </source>
</evidence>
<keyword evidence="7 9" id="KW-0239">DNA-directed DNA polymerase</keyword>
<evidence type="ECO:0000256" key="7">
    <source>
        <dbReference type="ARBA" id="ARBA00022932"/>
    </source>
</evidence>
<comment type="subunit">
    <text evidence="9">Forms a ring-shaped head-to-tail homodimer around DNA.</text>
</comment>
<evidence type="ECO:0000256" key="2">
    <source>
        <dbReference type="ARBA" id="ARBA00010752"/>
    </source>
</evidence>
<evidence type="ECO:0000256" key="4">
    <source>
        <dbReference type="ARBA" id="ARBA00022679"/>
    </source>
</evidence>
<dbReference type="SUPFAM" id="SSF55979">
    <property type="entry name" value="DNA clamp"/>
    <property type="match status" value="3"/>
</dbReference>
<comment type="function">
    <text evidence="9">Confers DNA tethering and processivity to DNA polymerases and other proteins. Acts as a clamp, forming a ring around DNA (a reaction catalyzed by the clamp-loading complex) which diffuses in an ATP-independent manner freely and bidirectionally along dsDNA. Initially characterized for its ability to contact the catalytic subunit of DNA polymerase III (Pol III), a complex, multichain enzyme responsible for most of the replicative synthesis in bacteria; Pol III exhibits 3'-5' exonuclease proofreading activity. The beta chain is required for initiation of replication as well as for processivity of DNA replication.</text>
</comment>
<keyword evidence="5 9" id="KW-0548">Nucleotidyltransferase</keyword>
<dbReference type="InterPro" id="IPR046938">
    <property type="entry name" value="DNA_clamp_sf"/>
</dbReference>
<comment type="similarity">
    <text evidence="2 9">Belongs to the beta sliding clamp family.</text>
</comment>
<keyword evidence="6 9" id="KW-0235">DNA replication</keyword>
<feature type="domain" description="DNA polymerase III beta sliding clamp N-terminal" evidence="10">
    <location>
        <begin position="1"/>
        <end position="119"/>
    </location>
</feature>
<keyword evidence="14" id="KW-1185">Reference proteome</keyword>
<comment type="caution">
    <text evidence="13">The sequence shown here is derived from an EMBL/GenBank/DDBJ whole genome shotgun (WGS) entry which is preliminary data.</text>
</comment>
<dbReference type="Gene3D" id="3.10.150.10">
    <property type="entry name" value="DNA Polymerase III, subunit A, domain 2"/>
    <property type="match status" value="3"/>
</dbReference>
<protein>
    <recommendedName>
        <fullName evidence="9">Beta sliding clamp</fullName>
    </recommendedName>
</protein>
<proteinExistence type="inferred from homology"/>
<dbReference type="InterPro" id="IPR001001">
    <property type="entry name" value="DNA_polIII_beta"/>
</dbReference>
<evidence type="ECO:0000259" key="12">
    <source>
        <dbReference type="Pfam" id="PF02768"/>
    </source>
</evidence>
<reference evidence="14" key="1">
    <citation type="journal article" date="2019" name="Int. J. Syst. Evol. Microbiol.">
        <title>The Global Catalogue of Microorganisms (GCM) 10K type strain sequencing project: providing services to taxonomists for standard genome sequencing and annotation.</title>
        <authorList>
            <consortium name="The Broad Institute Genomics Platform"/>
            <consortium name="The Broad Institute Genome Sequencing Center for Infectious Disease"/>
            <person name="Wu L."/>
            <person name="Ma J."/>
        </authorList>
    </citation>
    <scope>NUCLEOTIDE SEQUENCE [LARGE SCALE GENOMIC DNA]</scope>
    <source>
        <strain evidence="14">JCM 17326</strain>
    </source>
</reference>
<name>A0ABP6WGZ6_9ACTN</name>
<dbReference type="SMART" id="SM00480">
    <property type="entry name" value="POL3Bc"/>
    <property type="match status" value="1"/>
</dbReference>
<accession>A0ABP6WGZ6</accession>
<evidence type="ECO:0000256" key="1">
    <source>
        <dbReference type="ARBA" id="ARBA00004496"/>
    </source>
</evidence>
<evidence type="ECO:0000256" key="5">
    <source>
        <dbReference type="ARBA" id="ARBA00022695"/>
    </source>
</evidence>
<evidence type="ECO:0000256" key="8">
    <source>
        <dbReference type="ARBA" id="ARBA00023125"/>
    </source>
</evidence>
<dbReference type="EMBL" id="BAABDQ010000006">
    <property type="protein sequence ID" value="GAA3550552.1"/>
    <property type="molecule type" value="Genomic_DNA"/>
</dbReference>
<keyword evidence="3 9" id="KW-0963">Cytoplasm</keyword>
<comment type="subcellular location">
    <subcellularLocation>
        <location evidence="1 9">Cytoplasm</location>
    </subcellularLocation>
</comment>
<evidence type="ECO:0000259" key="11">
    <source>
        <dbReference type="Pfam" id="PF02767"/>
    </source>
</evidence>
<organism evidence="13 14">
    <name type="scientific">Nonomuraea rosea</name>
    <dbReference type="NCBI Taxonomy" id="638574"/>
    <lineage>
        <taxon>Bacteria</taxon>
        <taxon>Bacillati</taxon>
        <taxon>Actinomycetota</taxon>
        <taxon>Actinomycetes</taxon>
        <taxon>Streptosporangiales</taxon>
        <taxon>Streptosporangiaceae</taxon>
        <taxon>Nonomuraea</taxon>
    </lineage>
</organism>
<dbReference type="PIRSF" id="PIRSF000804">
    <property type="entry name" value="DNA_pol_III_b"/>
    <property type="match status" value="1"/>
</dbReference>
<dbReference type="InterPro" id="IPR022637">
    <property type="entry name" value="DNA_polIII_beta_cen"/>
</dbReference>
<evidence type="ECO:0000256" key="6">
    <source>
        <dbReference type="ARBA" id="ARBA00022705"/>
    </source>
</evidence>
<dbReference type="CDD" id="cd00140">
    <property type="entry name" value="beta_clamp"/>
    <property type="match status" value="1"/>
</dbReference>
<dbReference type="InterPro" id="IPR022635">
    <property type="entry name" value="DNA_polIII_beta_C"/>
</dbReference>
<dbReference type="Pfam" id="PF02768">
    <property type="entry name" value="DNA_pol3_beta_3"/>
    <property type="match status" value="1"/>
</dbReference>
<dbReference type="NCBIfam" id="TIGR00663">
    <property type="entry name" value="dnan"/>
    <property type="match status" value="1"/>
</dbReference>
<evidence type="ECO:0000256" key="3">
    <source>
        <dbReference type="ARBA" id="ARBA00022490"/>
    </source>
</evidence>
<dbReference type="Proteomes" id="UP001500630">
    <property type="component" value="Unassembled WGS sequence"/>
</dbReference>
<evidence type="ECO:0000256" key="9">
    <source>
        <dbReference type="PIRNR" id="PIRNR000804"/>
    </source>
</evidence>
<keyword evidence="8" id="KW-0238">DNA-binding</keyword>
<keyword evidence="4 9" id="KW-0808">Transferase</keyword>
<sequence length="361" mass="37982">MKFTIDPKLLAQTVASVARALPQRPVVPVLSGLLLHADGDQLTVSAFDYDTSHRGTIAADVAEPGKALLPGRLLAEVVRSLPTGMFADVAATDREVVITCGRSEFALITLPVEDYPNLPEPPPPSGTVDGALFAHAVEQVAVACSRDDTLPALTGVRVDADGERLTLAATDRYRIAVRDLPWQPAAATSLGQLVPGRVLLDLTRDVGAGPVTLAFNDKLAAASTAVRESTVRLLDEQFIDYRARVDIDMPIVATVDAAALADAVTRVALVAEKNTAVHLAFSDGEVLIRAGGGDIGRAGDAVPCELAGEHVEIAFQSRFLLDALAAVGGQARIGMTGEHKPALFSTEDGAYRQLLMSLRTA</sequence>
<evidence type="ECO:0000313" key="14">
    <source>
        <dbReference type="Proteomes" id="UP001500630"/>
    </source>
</evidence>